<dbReference type="InterPro" id="IPR027805">
    <property type="entry name" value="Transposase_HTH_dom"/>
</dbReference>
<organism evidence="2 3">
    <name type="scientific">Nostoc azollae (strain 0708)</name>
    <name type="common">Anabaena azollae (strain 0708)</name>
    <dbReference type="NCBI Taxonomy" id="551115"/>
    <lineage>
        <taxon>Bacteria</taxon>
        <taxon>Bacillati</taxon>
        <taxon>Cyanobacteriota</taxon>
        <taxon>Cyanophyceae</taxon>
        <taxon>Nostocales</taxon>
        <taxon>Nostocaceae</taxon>
        <taxon>Trichormus</taxon>
    </lineage>
</organism>
<evidence type="ECO:0000313" key="3">
    <source>
        <dbReference type="Proteomes" id="UP000001511"/>
    </source>
</evidence>
<feature type="domain" description="Transposase Helix-turn-helix" evidence="1">
    <location>
        <begin position="27"/>
        <end position="72"/>
    </location>
</feature>
<dbReference type="Proteomes" id="UP000001511">
    <property type="component" value="Chromosome"/>
</dbReference>
<reference evidence="2 3" key="1">
    <citation type="journal article" date="2010" name="PLoS ONE">
        <title>Genome erosion in a nitrogen-fixing vertically transmitted endosymbiotic multicellular cyanobacterium.</title>
        <authorList>
            <person name="Ran L."/>
            <person name="Larsson J."/>
            <person name="Vigil-Stenman T."/>
            <person name="Nylander J.A."/>
            <person name="Ininbergs K."/>
            <person name="Zheng W.W."/>
            <person name="Lapidus A."/>
            <person name="Lowry S."/>
            <person name="Haselkorn R."/>
            <person name="Bergman B."/>
        </authorList>
    </citation>
    <scope>NUCLEOTIDE SEQUENCE [LARGE SCALE GENOMIC DNA]</scope>
    <source>
        <strain evidence="2 3">0708</strain>
    </source>
</reference>
<dbReference type="HOGENOM" id="CLU_2718320_0_0_3"/>
<dbReference type="Pfam" id="PF13613">
    <property type="entry name" value="HTH_Tnp_4"/>
    <property type="match status" value="1"/>
</dbReference>
<evidence type="ECO:0000259" key="1">
    <source>
        <dbReference type="Pfam" id="PF13613"/>
    </source>
</evidence>
<protein>
    <recommendedName>
        <fullName evidence="1">Transposase Helix-turn-helix domain-containing protein</fullName>
    </recommendedName>
</protein>
<dbReference type="RefSeq" id="WP_013191248.1">
    <property type="nucleotide sequence ID" value="NC_014248.1"/>
</dbReference>
<name>D7DXF5_NOSA0</name>
<keyword evidence="3" id="KW-1185">Reference proteome</keyword>
<evidence type="ECO:0000313" key="2">
    <source>
        <dbReference type="EMBL" id="ADI64231.1"/>
    </source>
</evidence>
<dbReference type="AlphaFoldDB" id="D7DXF5"/>
<gene>
    <name evidence="2" type="ordered locus">Aazo_2244</name>
</gene>
<dbReference type="EMBL" id="CP002059">
    <property type="protein sequence ID" value="ADI64231.1"/>
    <property type="molecule type" value="Genomic_DNA"/>
</dbReference>
<sequence>MQHEKLQGDIESKKIGIHQQGGGQKPKLVIEEEVCLCLFYWRKMPTFEVLGLHFSISKTEAKDTFDYWLEIL</sequence>
<proteinExistence type="predicted"/>
<accession>D7DXF5</accession>
<dbReference type="KEGG" id="naz:Aazo_2244"/>